<sequence length="236" mass="25161">MVNICGKNISMELCVLSFLLVLSIAGIMAGIAVLQVDGFSEKSMIILCVSGIIWAFVLFCLKLSLKTYSTATPSSGTSSPQSDPPPDYRNTWRLEYIKKSPDSLREELEGTITPPNKVVVPRRNINSIWTSSSEVGVHGATSPTADTVYVISEGGSSSGGYVTPKGRQPFLFTSGITEIHIRPGRAYTLPANLPSTSQSSSQQGTGATVIPGSSLPLAVPTDYDESLPRYQDLGLA</sequence>
<dbReference type="EMBL" id="JAHLQT010006356">
    <property type="protein sequence ID" value="KAG7175032.1"/>
    <property type="molecule type" value="Genomic_DNA"/>
</dbReference>
<feature type="region of interest" description="Disordered" evidence="1">
    <location>
        <begin position="190"/>
        <end position="221"/>
    </location>
</feature>
<accession>A0A8J5N8H8</accession>
<dbReference type="Proteomes" id="UP000747542">
    <property type="component" value="Unassembled WGS sequence"/>
</dbReference>
<keyword evidence="4" id="KW-1185">Reference proteome</keyword>
<keyword evidence="2" id="KW-0472">Membrane</keyword>
<comment type="caution">
    <text evidence="3">The sequence shown here is derived from an EMBL/GenBank/DDBJ whole genome shotgun (WGS) entry which is preliminary data.</text>
</comment>
<keyword evidence="2" id="KW-0812">Transmembrane</keyword>
<keyword evidence="2" id="KW-1133">Transmembrane helix</keyword>
<dbReference type="AlphaFoldDB" id="A0A8J5N8H8"/>
<gene>
    <name evidence="3" type="ORF">Hamer_G015245</name>
</gene>
<protein>
    <submittedName>
        <fullName evidence="3">Uncharacterized protein</fullName>
    </submittedName>
</protein>
<feature type="compositionally biased region" description="Low complexity" evidence="1">
    <location>
        <begin position="195"/>
        <end position="206"/>
    </location>
</feature>
<organism evidence="3 4">
    <name type="scientific">Homarus americanus</name>
    <name type="common">American lobster</name>
    <dbReference type="NCBI Taxonomy" id="6706"/>
    <lineage>
        <taxon>Eukaryota</taxon>
        <taxon>Metazoa</taxon>
        <taxon>Ecdysozoa</taxon>
        <taxon>Arthropoda</taxon>
        <taxon>Crustacea</taxon>
        <taxon>Multicrustacea</taxon>
        <taxon>Malacostraca</taxon>
        <taxon>Eumalacostraca</taxon>
        <taxon>Eucarida</taxon>
        <taxon>Decapoda</taxon>
        <taxon>Pleocyemata</taxon>
        <taxon>Astacidea</taxon>
        <taxon>Nephropoidea</taxon>
        <taxon>Nephropidae</taxon>
        <taxon>Homarus</taxon>
    </lineage>
</organism>
<name>A0A8J5N8H8_HOMAM</name>
<evidence type="ECO:0000313" key="4">
    <source>
        <dbReference type="Proteomes" id="UP000747542"/>
    </source>
</evidence>
<proteinExistence type="predicted"/>
<evidence type="ECO:0000256" key="1">
    <source>
        <dbReference type="SAM" id="MobiDB-lite"/>
    </source>
</evidence>
<reference evidence="3" key="1">
    <citation type="journal article" date="2021" name="Sci. Adv.">
        <title>The American lobster genome reveals insights on longevity, neural, and immune adaptations.</title>
        <authorList>
            <person name="Polinski J.M."/>
            <person name="Zimin A.V."/>
            <person name="Clark K.F."/>
            <person name="Kohn A.B."/>
            <person name="Sadowski N."/>
            <person name="Timp W."/>
            <person name="Ptitsyn A."/>
            <person name="Khanna P."/>
            <person name="Romanova D.Y."/>
            <person name="Williams P."/>
            <person name="Greenwood S.J."/>
            <person name="Moroz L.L."/>
            <person name="Walt D.R."/>
            <person name="Bodnar A.G."/>
        </authorList>
    </citation>
    <scope>NUCLEOTIDE SEQUENCE</scope>
    <source>
        <strain evidence="3">GMGI-L3</strain>
    </source>
</reference>
<evidence type="ECO:0000256" key="2">
    <source>
        <dbReference type="SAM" id="Phobius"/>
    </source>
</evidence>
<evidence type="ECO:0000313" key="3">
    <source>
        <dbReference type="EMBL" id="KAG7175032.1"/>
    </source>
</evidence>
<feature type="transmembrane region" description="Helical" evidence="2">
    <location>
        <begin position="12"/>
        <end position="32"/>
    </location>
</feature>
<feature type="transmembrane region" description="Helical" evidence="2">
    <location>
        <begin position="44"/>
        <end position="65"/>
    </location>
</feature>